<feature type="non-terminal residue" evidence="3">
    <location>
        <position position="1"/>
    </location>
</feature>
<proteinExistence type="inferred from homology"/>
<dbReference type="EMBL" id="CAJVCH010223498">
    <property type="protein sequence ID" value="CAG7732020.1"/>
    <property type="molecule type" value="Genomic_DNA"/>
</dbReference>
<dbReference type="Pfam" id="PF07993">
    <property type="entry name" value="NAD_binding_4"/>
    <property type="match status" value="1"/>
</dbReference>
<keyword evidence="1" id="KW-0560">Oxidoreductase</keyword>
<dbReference type="AlphaFoldDB" id="A0A8J2P4Z9"/>
<protein>
    <recommendedName>
        <fullName evidence="1">Fatty acyl-CoA reductase</fullName>
        <ecNumber evidence="1">1.2.1.84</ecNumber>
    </recommendedName>
</protein>
<dbReference type="GO" id="GO:0005777">
    <property type="term" value="C:peroxisome"/>
    <property type="evidence" value="ECO:0007669"/>
    <property type="project" value="TreeGrafter"/>
</dbReference>
<dbReference type="PANTHER" id="PTHR11011:SF45">
    <property type="entry name" value="FATTY ACYL-COA REDUCTASE CG8306-RELATED"/>
    <property type="match status" value="1"/>
</dbReference>
<dbReference type="PANTHER" id="PTHR11011">
    <property type="entry name" value="MALE STERILITY PROTEIN 2-RELATED"/>
    <property type="match status" value="1"/>
</dbReference>
<dbReference type="GO" id="GO:0102965">
    <property type="term" value="F:alcohol-forming long-chain fatty acyl-CoA reductase activity"/>
    <property type="evidence" value="ECO:0007669"/>
    <property type="project" value="UniProtKB-EC"/>
</dbReference>
<dbReference type="GO" id="GO:0080019">
    <property type="term" value="F:alcohol-forming very long-chain fatty acyl-CoA reductase activity"/>
    <property type="evidence" value="ECO:0007669"/>
    <property type="project" value="InterPro"/>
</dbReference>
<sequence>GTDPFIRLSNLLSEPIFNVLKEQDPHSIARVLPISGDITLPGLGINEDDLQLLRENVSVVIHAAATVRFDEPLEVALNINLGGTSRLLDLAETMHQIQAVVYVSTAFSNCERSFIDEKVYPVMIDPKGALTLHSTFRPEFLQRILPEILQTKPNTYTLTKHL</sequence>
<reference evidence="3" key="1">
    <citation type="submission" date="2021-06" db="EMBL/GenBank/DDBJ databases">
        <authorList>
            <person name="Hodson N. C."/>
            <person name="Mongue J. A."/>
            <person name="Jaron S. K."/>
        </authorList>
    </citation>
    <scope>NUCLEOTIDE SEQUENCE</scope>
</reference>
<dbReference type="InterPro" id="IPR026055">
    <property type="entry name" value="FAR"/>
</dbReference>
<name>A0A8J2P4Z9_9HEXA</name>
<keyword evidence="4" id="KW-1185">Reference proteome</keyword>
<gene>
    <name evidence="3" type="ORF">AFUS01_LOCUS20564</name>
</gene>
<evidence type="ECO:0000313" key="3">
    <source>
        <dbReference type="EMBL" id="CAG7732020.1"/>
    </source>
</evidence>
<dbReference type="GO" id="GO:0035336">
    <property type="term" value="P:long-chain fatty-acyl-CoA metabolic process"/>
    <property type="evidence" value="ECO:0007669"/>
    <property type="project" value="TreeGrafter"/>
</dbReference>
<evidence type="ECO:0000259" key="2">
    <source>
        <dbReference type="Pfam" id="PF07993"/>
    </source>
</evidence>
<dbReference type="InterPro" id="IPR013120">
    <property type="entry name" value="FAR_NAD-bd"/>
</dbReference>
<feature type="non-terminal residue" evidence="3">
    <location>
        <position position="162"/>
    </location>
</feature>
<keyword evidence="1" id="KW-0521">NADP</keyword>
<feature type="domain" description="Thioester reductase (TE)" evidence="2">
    <location>
        <begin position="5"/>
        <end position="162"/>
    </location>
</feature>
<keyword evidence="1" id="KW-0443">Lipid metabolism</keyword>
<evidence type="ECO:0000313" key="4">
    <source>
        <dbReference type="Proteomes" id="UP000708208"/>
    </source>
</evidence>
<keyword evidence="1" id="KW-0444">Lipid biosynthesis</keyword>
<dbReference type="EC" id="1.2.1.84" evidence="1"/>
<dbReference type="OrthoDB" id="429813at2759"/>
<comment type="caution">
    <text evidence="3">The sequence shown here is derived from an EMBL/GenBank/DDBJ whole genome shotgun (WGS) entry which is preliminary data.</text>
</comment>
<accession>A0A8J2P4Z9</accession>
<evidence type="ECO:0000256" key="1">
    <source>
        <dbReference type="RuleBase" id="RU363097"/>
    </source>
</evidence>
<dbReference type="Proteomes" id="UP000708208">
    <property type="component" value="Unassembled WGS sequence"/>
</dbReference>
<comment type="similarity">
    <text evidence="1">Belongs to the fatty acyl-CoA reductase family.</text>
</comment>
<comment type="catalytic activity">
    <reaction evidence="1">
        <text>a long-chain fatty acyl-CoA + 2 NADPH + 2 H(+) = a long-chain primary fatty alcohol + 2 NADP(+) + CoA</text>
        <dbReference type="Rhea" id="RHEA:52716"/>
        <dbReference type="ChEBI" id="CHEBI:15378"/>
        <dbReference type="ChEBI" id="CHEBI:57287"/>
        <dbReference type="ChEBI" id="CHEBI:57783"/>
        <dbReference type="ChEBI" id="CHEBI:58349"/>
        <dbReference type="ChEBI" id="CHEBI:77396"/>
        <dbReference type="ChEBI" id="CHEBI:83139"/>
        <dbReference type="EC" id="1.2.1.84"/>
    </reaction>
</comment>
<organism evidence="3 4">
    <name type="scientific">Allacma fusca</name>
    <dbReference type="NCBI Taxonomy" id="39272"/>
    <lineage>
        <taxon>Eukaryota</taxon>
        <taxon>Metazoa</taxon>
        <taxon>Ecdysozoa</taxon>
        <taxon>Arthropoda</taxon>
        <taxon>Hexapoda</taxon>
        <taxon>Collembola</taxon>
        <taxon>Symphypleona</taxon>
        <taxon>Sminthuridae</taxon>
        <taxon>Allacma</taxon>
    </lineage>
</organism>
<comment type="function">
    <text evidence="1">Catalyzes the reduction of fatty acyl-CoA to fatty alcohols.</text>
</comment>